<comment type="caution">
    <text evidence="1">The sequence shown here is derived from an EMBL/GenBank/DDBJ whole genome shotgun (WGS) entry which is preliminary data.</text>
</comment>
<gene>
    <name evidence="1" type="ORF">ACFO8L_33210</name>
</gene>
<reference evidence="2" key="1">
    <citation type="journal article" date="2019" name="Int. J. Syst. Evol. Microbiol.">
        <title>The Global Catalogue of Microorganisms (GCM) 10K type strain sequencing project: providing services to taxonomists for standard genome sequencing and annotation.</title>
        <authorList>
            <consortium name="The Broad Institute Genomics Platform"/>
            <consortium name="The Broad Institute Genome Sequencing Center for Infectious Disease"/>
            <person name="Wu L."/>
            <person name="Ma J."/>
        </authorList>
    </citation>
    <scope>NUCLEOTIDE SEQUENCE [LARGE SCALE GENOMIC DNA]</scope>
    <source>
        <strain evidence="2">CCUG 49560</strain>
    </source>
</reference>
<dbReference type="RefSeq" id="WP_262843521.1">
    <property type="nucleotide sequence ID" value="NZ_JANZYP010000019.1"/>
</dbReference>
<dbReference type="EMBL" id="JBHSFN010000028">
    <property type="protein sequence ID" value="MFC4590994.1"/>
    <property type="molecule type" value="Genomic_DNA"/>
</dbReference>
<evidence type="ECO:0000313" key="1">
    <source>
        <dbReference type="EMBL" id="MFC4590994.1"/>
    </source>
</evidence>
<dbReference type="Proteomes" id="UP001595891">
    <property type="component" value="Unassembled WGS sequence"/>
</dbReference>
<evidence type="ECO:0000313" key="2">
    <source>
        <dbReference type="Proteomes" id="UP001595891"/>
    </source>
</evidence>
<sequence length="73" mass="8220">MQESRSISHRATTPTGWRVFRSSAGRFWATRERAYDEAGEASGAWRTVDADDEIALCRAIAEQEARAELARFS</sequence>
<name>A0ABV9ESK4_9ACTN</name>
<keyword evidence="2" id="KW-1185">Reference proteome</keyword>
<organism evidence="1 2">
    <name type="scientific">Sphaerisporangium corydalis</name>
    <dbReference type="NCBI Taxonomy" id="1441875"/>
    <lineage>
        <taxon>Bacteria</taxon>
        <taxon>Bacillati</taxon>
        <taxon>Actinomycetota</taxon>
        <taxon>Actinomycetes</taxon>
        <taxon>Streptosporangiales</taxon>
        <taxon>Streptosporangiaceae</taxon>
        <taxon>Sphaerisporangium</taxon>
    </lineage>
</organism>
<accession>A0ABV9ESK4</accession>
<protein>
    <submittedName>
        <fullName evidence="1">Uncharacterized protein</fullName>
    </submittedName>
</protein>
<proteinExistence type="predicted"/>